<evidence type="ECO:0000313" key="2">
    <source>
        <dbReference type="Proteomes" id="UP000799444"/>
    </source>
</evidence>
<evidence type="ECO:0008006" key="3">
    <source>
        <dbReference type="Google" id="ProtNLM"/>
    </source>
</evidence>
<accession>A0A9P4V009</accession>
<dbReference type="Proteomes" id="UP000799444">
    <property type="component" value="Unassembled WGS sequence"/>
</dbReference>
<evidence type="ECO:0000313" key="1">
    <source>
        <dbReference type="EMBL" id="KAF2734817.1"/>
    </source>
</evidence>
<protein>
    <recommendedName>
        <fullName evidence="3">F-box domain-containing protein</fullName>
    </recommendedName>
</protein>
<sequence length="278" mass="32475">MDEPSHSRTLLTLPAELRLHIFSYLLQSHKHTARALHLQSGATPSRASLCLDADYLASHHLRLLLVCRRFRDDLSALAFRHTQFLVTDIYGKIATKLNVLQPWQLENVRDIAFVAGAQQFKEMVHWRRHPFNLPDLRLESLTVVLHRSSHWHYLSNYTTDMVGLLRRLEKLQVLKFVQNAANVKGFFKTWCNRLIGLILKVDHFQRYDAPGAPNMENSWWDWAFDDAEQSFTLTRSDPKPVLAEEEYMGFVKPAIDKLMESMEAEEEDPDPRARLMYY</sequence>
<organism evidence="1 2">
    <name type="scientific">Polyplosphaeria fusca</name>
    <dbReference type="NCBI Taxonomy" id="682080"/>
    <lineage>
        <taxon>Eukaryota</taxon>
        <taxon>Fungi</taxon>
        <taxon>Dikarya</taxon>
        <taxon>Ascomycota</taxon>
        <taxon>Pezizomycotina</taxon>
        <taxon>Dothideomycetes</taxon>
        <taxon>Pleosporomycetidae</taxon>
        <taxon>Pleosporales</taxon>
        <taxon>Tetraplosphaeriaceae</taxon>
        <taxon>Polyplosphaeria</taxon>
    </lineage>
</organism>
<reference evidence="1" key="1">
    <citation type="journal article" date="2020" name="Stud. Mycol.">
        <title>101 Dothideomycetes genomes: a test case for predicting lifestyles and emergence of pathogens.</title>
        <authorList>
            <person name="Haridas S."/>
            <person name="Albert R."/>
            <person name="Binder M."/>
            <person name="Bloem J."/>
            <person name="Labutti K."/>
            <person name="Salamov A."/>
            <person name="Andreopoulos B."/>
            <person name="Baker S."/>
            <person name="Barry K."/>
            <person name="Bills G."/>
            <person name="Bluhm B."/>
            <person name="Cannon C."/>
            <person name="Castanera R."/>
            <person name="Culley D."/>
            <person name="Daum C."/>
            <person name="Ezra D."/>
            <person name="Gonzalez J."/>
            <person name="Henrissat B."/>
            <person name="Kuo A."/>
            <person name="Liang C."/>
            <person name="Lipzen A."/>
            <person name="Lutzoni F."/>
            <person name="Magnuson J."/>
            <person name="Mondo S."/>
            <person name="Nolan M."/>
            <person name="Ohm R."/>
            <person name="Pangilinan J."/>
            <person name="Park H.-J."/>
            <person name="Ramirez L."/>
            <person name="Alfaro M."/>
            <person name="Sun H."/>
            <person name="Tritt A."/>
            <person name="Yoshinaga Y."/>
            <person name="Zwiers L.-H."/>
            <person name="Turgeon B."/>
            <person name="Goodwin S."/>
            <person name="Spatafora J."/>
            <person name="Crous P."/>
            <person name="Grigoriev I."/>
        </authorList>
    </citation>
    <scope>NUCLEOTIDE SEQUENCE</scope>
    <source>
        <strain evidence="1">CBS 125425</strain>
    </source>
</reference>
<dbReference type="PANTHER" id="PTHR42085">
    <property type="entry name" value="F-BOX DOMAIN-CONTAINING PROTEIN"/>
    <property type="match status" value="1"/>
</dbReference>
<dbReference type="InterPro" id="IPR038883">
    <property type="entry name" value="AN11006-like"/>
</dbReference>
<gene>
    <name evidence="1" type="ORF">EJ04DRAFT_436375</name>
</gene>
<comment type="caution">
    <text evidence="1">The sequence shown here is derived from an EMBL/GenBank/DDBJ whole genome shotgun (WGS) entry which is preliminary data.</text>
</comment>
<name>A0A9P4V009_9PLEO</name>
<proteinExistence type="predicted"/>
<dbReference type="PANTHER" id="PTHR42085:SF1">
    <property type="entry name" value="F-BOX DOMAIN-CONTAINING PROTEIN"/>
    <property type="match status" value="1"/>
</dbReference>
<dbReference type="AlphaFoldDB" id="A0A9P4V009"/>
<dbReference type="EMBL" id="ML996143">
    <property type="protein sequence ID" value="KAF2734817.1"/>
    <property type="molecule type" value="Genomic_DNA"/>
</dbReference>
<keyword evidence="2" id="KW-1185">Reference proteome</keyword>
<dbReference type="OrthoDB" id="3786918at2759"/>